<dbReference type="InterPro" id="IPR011990">
    <property type="entry name" value="TPR-like_helical_dom_sf"/>
</dbReference>
<comment type="caution">
    <text evidence="3">The sequence shown here is derived from an EMBL/GenBank/DDBJ whole genome shotgun (WGS) entry which is preliminary data.</text>
</comment>
<feature type="compositionally biased region" description="Basic and acidic residues" evidence="1">
    <location>
        <begin position="610"/>
        <end position="633"/>
    </location>
</feature>
<name>A0A399RMP4_9PROT</name>
<dbReference type="InterPro" id="IPR019734">
    <property type="entry name" value="TPR_rpt"/>
</dbReference>
<dbReference type="Proteomes" id="UP000266385">
    <property type="component" value="Unassembled WGS sequence"/>
</dbReference>
<evidence type="ECO:0008006" key="5">
    <source>
        <dbReference type="Google" id="ProtNLM"/>
    </source>
</evidence>
<protein>
    <recommendedName>
        <fullName evidence="5">Tetratricopeptide repeat protein</fullName>
    </recommendedName>
</protein>
<dbReference type="AlphaFoldDB" id="A0A399RMP4"/>
<proteinExistence type="predicted"/>
<dbReference type="Pfam" id="PF13181">
    <property type="entry name" value="TPR_8"/>
    <property type="match status" value="2"/>
</dbReference>
<dbReference type="EMBL" id="QWFX01000005">
    <property type="protein sequence ID" value="RIJ32946.1"/>
    <property type="molecule type" value="Genomic_DNA"/>
</dbReference>
<evidence type="ECO:0000313" key="3">
    <source>
        <dbReference type="EMBL" id="RIJ32946.1"/>
    </source>
</evidence>
<dbReference type="SMART" id="SM00028">
    <property type="entry name" value="TPR"/>
    <property type="match status" value="4"/>
</dbReference>
<evidence type="ECO:0000256" key="2">
    <source>
        <dbReference type="SAM" id="SignalP"/>
    </source>
</evidence>
<gene>
    <name evidence="3" type="ORF">D1223_03625</name>
</gene>
<reference evidence="3 4" key="1">
    <citation type="submission" date="2018-08" db="EMBL/GenBank/DDBJ databases">
        <title>Henriciella mobilis sp. nov., isolated from seawater.</title>
        <authorList>
            <person name="Cheng H."/>
            <person name="Wu Y.-H."/>
            <person name="Xu X.-W."/>
            <person name="Guo L.-L."/>
        </authorList>
    </citation>
    <scope>NUCLEOTIDE SEQUENCE [LARGE SCALE GENOMIC DNA]</scope>
    <source>
        <strain evidence="3 4">JN25</strain>
    </source>
</reference>
<keyword evidence="4" id="KW-1185">Reference proteome</keyword>
<evidence type="ECO:0000256" key="1">
    <source>
        <dbReference type="SAM" id="MobiDB-lite"/>
    </source>
</evidence>
<keyword evidence="2" id="KW-0732">Signal</keyword>
<dbReference type="OrthoDB" id="9766710at2"/>
<dbReference type="SUPFAM" id="SSF48452">
    <property type="entry name" value="TPR-like"/>
    <property type="match status" value="2"/>
</dbReference>
<feature type="signal peptide" evidence="2">
    <location>
        <begin position="1"/>
        <end position="22"/>
    </location>
</feature>
<dbReference type="PANTHER" id="PTHR12558">
    <property type="entry name" value="CELL DIVISION CYCLE 16,23,27"/>
    <property type="match status" value="1"/>
</dbReference>
<evidence type="ECO:0000313" key="4">
    <source>
        <dbReference type="Proteomes" id="UP000266385"/>
    </source>
</evidence>
<feature type="region of interest" description="Disordered" evidence="1">
    <location>
        <begin position="610"/>
        <end position="649"/>
    </location>
</feature>
<sequence>MRQLLTSAIALTSLCIAGCANPAGGSSLSASEQQALDARKQEVLGALSAYSGVYDVSDAAMKTAVLDEDGRPVGLLAYDSPVDAVKAGDMAAFIASIRTNNQREGEPTPFASIVLSIDKAAGHDPAAALETLQPALESEEMAAMAGFLEAWYLAQSGDFDAAVDAHRTVGSRLPGLTGDLSLAALLDVAGREEEALAVYSAITPTKIQAPEHEFDPQNLLYSHVKLVIARQALLLRRLGRLDEAKALYERLAEAEPEETASYAAAINQLETGRGLETEALDVDGAFARSMSDYSLSLAYQRLIRSALAGERIRGFDDTKSAFDQLALLIDPGNDGLRLGVVGDLYDETLFEAAAHVARAAPEMTAGLQLAVAQSQVRLGHDDKARAALDKAIDLAEEDEALGTYSTAMMIYALLDDEPKATEIAELMPDLAETDAEKANAHGSSSAIYSQFGQFDQALYHAREARQLDDTHDRRMALANALAEADEIDEALRLIRTEALARPNDPYMLNTLGYFLVEHTDKFEEAYRVLARANSLAPSDPYIADSFGWARYKLGDLEGAKRYIEQSRRELAPNTHWEIEDHLGDIYWHLGDKEAAKEAWRRALGDYPSEDKRAKIKDKLENGIDGPPPEKKPLPDVSLGDQGEVSRQDI</sequence>
<organism evidence="3 4">
    <name type="scientific">Henriciella mobilis</name>
    <dbReference type="NCBI Taxonomy" id="2305467"/>
    <lineage>
        <taxon>Bacteria</taxon>
        <taxon>Pseudomonadati</taxon>
        <taxon>Pseudomonadota</taxon>
        <taxon>Alphaproteobacteria</taxon>
        <taxon>Hyphomonadales</taxon>
        <taxon>Hyphomonadaceae</taxon>
        <taxon>Henriciella</taxon>
    </lineage>
</organism>
<dbReference type="PANTHER" id="PTHR12558:SF13">
    <property type="entry name" value="CELL DIVISION CYCLE PROTEIN 27 HOMOLOG"/>
    <property type="match status" value="1"/>
</dbReference>
<accession>A0A399RMP4</accession>
<dbReference type="Gene3D" id="1.25.40.10">
    <property type="entry name" value="Tetratricopeptide repeat domain"/>
    <property type="match status" value="2"/>
</dbReference>
<dbReference type="RefSeq" id="WP_119375026.1">
    <property type="nucleotide sequence ID" value="NZ_QWFX01000005.1"/>
</dbReference>
<feature type="chain" id="PRO_5017401055" description="Tetratricopeptide repeat protein" evidence="2">
    <location>
        <begin position="23"/>
        <end position="649"/>
    </location>
</feature>